<dbReference type="EMBL" id="JBHLWM010000008">
    <property type="protein sequence ID" value="MFC0242378.1"/>
    <property type="molecule type" value="Genomic_DNA"/>
</dbReference>
<reference evidence="2 3" key="1">
    <citation type="submission" date="2024-09" db="EMBL/GenBank/DDBJ databases">
        <authorList>
            <person name="Sun Q."/>
            <person name="Mori K."/>
        </authorList>
    </citation>
    <scope>NUCLEOTIDE SEQUENCE [LARGE SCALE GENOMIC DNA]</scope>
    <source>
        <strain evidence="2 3">KCTC 23279</strain>
    </source>
</reference>
<evidence type="ECO:0000313" key="2">
    <source>
        <dbReference type="EMBL" id="MFC0242378.1"/>
    </source>
</evidence>
<gene>
    <name evidence="2" type="ORF">ACFFJ6_17945</name>
</gene>
<name>A0ABV6EVY6_9BRAD</name>
<accession>A0ABV6EVY6</accession>
<dbReference type="Proteomes" id="UP001589775">
    <property type="component" value="Unassembled WGS sequence"/>
</dbReference>
<evidence type="ECO:0000313" key="3">
    <source>
        <dbReference type="Proteomes" id="UP001589775"/>
    </source>
</evidence>
<protein>
    <submittedName>
        <fullName evidence="2">Uncharacterized protein</fullName>
    </submittedName>
</protein>
<sequence length="287" mass="31095">MPRDRLAAAAAPVAVMPRPVPVRNGDRSAAKFSVRRIVTVPAVLLWLVGGPRSATAQDDEATVGVRYRVDASVSIGPDSPLIRRARQTGFADAESVVNLQIRISSNSREIQYFGVISKDLPLRQPPAHPIWHKVWEEAVCHQRRGQPKLTVVRVSGRWPAPSGGAAGAPPALPQPTHEASGTAPPNQTAASWPSPHGDLIPREPPPPANTRTAEDFTSVVRHIGMPLRPDELVPGIKLPEGIDDVGPYYALRAQTKDTRLNADLRLYAFACRVDAARLAPQPEQSLR</sequence>
<evidence type="ECO:0000256" key="1">
    <source>
        <dbReference type="SAM" id="MobiDB-lite"/>
    </source>
</evidence>
<feature type="compositionally biased region" description="Low complexity" evidence="1">
    <location>
        <begin position="159"/>
        <end position="169"/>
    </location>
</feature>
<feature type="compositionally biased region" description="Polar residues" evidence="1">
    <location>
        <begin position="177"/>
        <end position="191"/>
    </location>
</feature>
<dbReference type="RefSeq" id="WP_378390301.1">
    <property type="nucleotide sequence ID" value="NZ_JBHLWM010000008.1"/>
</dbReference>
<comment type="caution">
    <text evidence="2">The sequence shown here is derived from an EMBL/GenBank/DDBJ whole genome shotgun (WGS) entry which is preliminary data.</text>
</comment>
<feature type="region of interest" description="Disordered" evidence="1">
    <location>
        <begin position="156"/>
        <end position="212"/>
    </location>
</feature>
<organism evidence="2 3">
    <name type="scientific">Rhodopseudomonas telluris</name>
    <dbReference type="NCBI Taxonomy" id="644215"/>
    <lineage>
        <taxon>Bacteria</taxon>
        <taxon>Pseudomonadati</taxon>
        <taxon>Pseudomonadota</taxon>
        <taxon>Alphaproteobacteria</taxon>
        <taxon>Hyphomicrobiales</taxon>
        <taxon>Nitrobacteraceae</taxon>
        <taxon>Rhodopseudomonas</taxon>
    </lineage>
</organism>
<keyword evidence="3" id="KW-1185">Reference proteome</keyword>
<proteinExistence type="predicted"/>